<reference evidence="1" key="1">
    <citation type="submission" date="2021-09" db="EMBL/GenBank/DDBJ databases">
        <authorList>
            <consortium name="AG Swart"/>
            <person name="Singh M."/>
            <person name="Singh A."/>
            <person name="Seah K."/>
            <person name="Emmerich C."/>
        </authorList>
    </citation>
    <scope>NUCLEOTIDE SEQUENCE</scope>
    <source>
        <strain evidence="1">ATCC30299</strain>
    </source>
</reference>
<evidence type="ECO:0000313" key="1">
    <source>
        <dbReference type="EMBL" id="CAG9334070.1"/>
    </source>
</evidence>
<dbReference type="Proteomes" id="UP001162131">
    <property type="component" value="Unassembled WGS sequence"/>
</dbReference>
<keyword evidence="2" id="KW-1185">Reference proteome</keyword>
<protein>
    <recommendedName>
        <fullName evidence="3">Ribosomal protein L29</fullName>
    </recommendedName>
</protein>
<evidence type="ECO:0000313" key="2">
    <source>
        <dbReference type="Proteomes" id="UP001162131"/>
    </source>
</evidence>
<sequence>MDKMQMKLYESINRSETVLNLLSEPAEIENIRKQLSTLRKAEKILKQTKILLFKQFQLKMKIVRLKAKRAEVGLQKKGRQR</sequence>
<organism evidence="1 2">
    <name type="scientific">Blepharisma stoltei</name>
    <dbReference type="NCBI Taxonomy" id="1481888"/>
    <lineage>
        <taxon>Eukaryota</taxon>
        <taxon>Sar</taxon>
        <taxon>Alveolata</taxon>
        <taxon>Ciliophora</taxon>
        <taxon>Postciliodesmatophora</taxon>
        <taxon>Heterotrichea</taxon>
        <taxon>Heterotrichida</taxon>
        <taxon>Blepharismidae</taxon>
        <taxon>Blepharisma</taxon>
    </lineage>
</organism>
<dbReference type="AlphaFoldDB" id="A0AAU9K2M7"/>
<comment type="caution">
    <text evidence="1">The sequence shown here is derived from an EMBL/GenBank/DDBJ whole genome shotgun (WGS) entry which is preliminary data.</text>
</comment>
<evidence type="ECO:0008006" key="3">
    <source>
        <dbReference type="Google" id="ProtNLM"/>
    </source>
</evidence>
<proteinExistence type="predicted"/>
<gene>
    <name evidence="1" type="ORF">BSTOLATCC_MIC59872</name>
</gene>
<accession>A0AAU9K2M7</accession>
<name>A0AAU9K2M7_9CILI</name>
<dbReference type="EMBL" id="CAJZBQ010000057">
    <property type="protein sequence ID" value="CAG9334070.1"/>
    <property type="molecule type" value="Genomic_DNA"/>
</dbReference>